<feature type="non-terminal residue" evidence="2">
    <location>
        <position position="434"/>
    </location>
</feature>
<name>A0A812ZXX2_9DINO</name>
<proteinExistence type="predicted"/>
<protein>
    <submittedName>
        <fullName evidence="2">TrxB protein</fullName>
    </submittedName>
</protein>
<evidence type="ECO:0000259" key="1">
    <source>
        <dbReference type="PROSITE" id="PS50053"/>
    </source>
</evidence>
<dbReference type="InterPro" id="IPR009091">
    <property type="entry name" value="RCC1/BLIP-II"/>
</dbReference>
<dbReference type="CDD" id="cd17039">
    <property type="entry name" value="Ubl_ubiquitin_like"/>
    <property type="match status" value="1"/>
</dbReference>
<dbReference type="PROSITE" id="PS50053">
    <property type="entry name" value="UBIQUITIN_2"/>
    <property type="match status" value="1"/>
</dbReference>
<evidence type="ECO:0000313" key="3">
    <source>
        <dbReference type="Proteomes" id="UP000601435"/>
    </source>
</evidence>
<evidence type="ECO:0000313" key="2">
    <source>
        <dbReference type="EMBL" id="CAE7842380.1"/>
    </source>
</evidence>
<gene>
    <name evidence="2" type="primary">trxB</name>
    <name evidence="2" type="ORF">SNEC2469_LOCUS25608</name>
</gene>
<sequence>MSITLHVSLLSGHETSLSAEPETRVEELRRRVQLELGIGPCRLVAAGEVLQPRATLSQQKLTDGMQIVAVLRQPEIISTRRSTSMALLTGDGSVLTWGDPERGGDCSAVQDQLVHVESLHAAPGSFAAILADGSVVTWGEELADTKPVKHLLMNVRSIHSTGFAFGAITDDGSVVSWGHELFGGRAPANLTNVRKLLGSLTTFAALRSDGSVVAWGEDGRQEMWEQLRNVCDIQATESAFAALSAGSVVAFGHPLYGGVLDERLHGPHKVQQIYSTDGAFAALVEDGSVVAWGDALSGGDVNVPQPVNEQLHDVQSIVASAAAFAALRADHTVVTWGCPELGGDSSAVKEQLRDVTQVCATAMSFAALRADGSVVTWGNSHFGGSCRAVQGQLRDVQHLGASANAFVALLADGSLVAWGDTAFVETAPASWKIR</sequence>
<comment type="caution">
    <text evidence="2">The sequence shown here is derived from an EMBL/GenBank/DDBJ whole genome shotgun (WGS) entry which is preliminary data.</text>
</comment>
<dbReference type="Proteomes" id="UP000601435">
    <property type="component" value="Unassembled WGS sequence"/>
</dbReference>
<dbReference type="AlphaFoldDB" id="A0A812ZXX2"/>
<dbReference type="PANTHER" id="PTHR45982">
    <property type="entry name" value="REGULATOR OF CHROMOSOME CONDENSATION"/>
    <property type="match status" value="1"/>
</dbReference>
<dbReference type="SUPFAM" id="SSF54236">
    <property type="entry name" value="Ubiquitin-like"/>
    <property type="match status" value="1"/>
</dbReference>
<organism evidence="2 3">
    <name type="scientific">Symbiodinium necroappetens</name>
    <dbReference type="NCBI Taxonomy" id="1628268"/>
    <lineage>
        <taxon>Eukaryota</taxon>
        <taxon>Sar</taxon>
        <taxon>Alveolata</taxon>
        <taxon>Dinophyceae</taxon>
        <taxon>Suessiales</taxon>
        <taxon>Symbiodiniaceae</taxon>
        <taxon>Symbiodinium</taxon>
    </lineage>
</organism>
<dbReference type="InterPro" id="IPR029071">
    <property type="entry name" value="Ubiquitin-like_domsf"/>
</dbReference>
<dbReference type="OrthoDB" id="423021at2759"/>
<reference evidence="2" key="1">
    <citation type="submission" date="2021-02" db="EMBL/GenBank/DDBJ databases">
        <authorList>
            <person name="Dougan E. K."/>
            <person name="Rhodes N."/>
            <person name="Thang M."/>
            <person name="Chan C."/>
        </authorList>
    </citation>
    <scope>NUCLEOTIDE SEQUENCE</scope>
</reference>
<keyword evidence="3" id="KW-1185">Reference proteome</keyword>
<dbReference type="InterPro" id="IPR000626">
    <property type="entry name" value="Ubiquitin-like_dom"/>
</dbReference>
<dbReference type="Gene3D" id="2.130.10.30">
    <property type="entry name" value="Regulator of chromosome condensation 1/beta-lactamase-inhibitor protein II"/>
    <property type="match status" value="2"/>
</dbReference>
<dbReference type="Gene3D" id="3.10.20.90">
    <property type="entry name" value="Phosphatidylinositol 3-kinase Catalytic Subunit, Chain A, domain 1"/>
    <property type="match status" value="1"/>
</dbReference>
<dbReference type="SUPFAM" id="SSF50985">
    <property type="entry name" value="RCC1/BLIP-II"/>
    <property type="match status" value="1"/>
</dbReference>
<dbReference type="EMBL" id="CAJNJA010050720">
    <property type="protein sequence ID" value="CAE7842380.1"/>
    <property type="molecule type" value="Genomic_DNA"/>
</dbReference>
<accession>A0A812ZXX2</accession>
<dbReference type="SMART" id="SM00213">
    <property type="entry name" value="UBQ"/>
    <property type="match status" value="1"/>
</dbReference>
<dbReference type="PANTHER" id="PTHR45982:SF1">
    <property type="entry name" value="REGULATOR OF CHROMOSOME CONDENSATION"/>
    <property type="match status" value="1"/>
</dbReference>
<feature type="domain" description="Ubiquitin-like" evidence="1">
    <location>
        <begin position="3"/>
        <end position="74"/>
    </location>
</feature>
<dbReference type="InterPro" id="IPR051553">
    <property type="entry name" value="Ran_GTPase-activating"/>
</dbReference>